<keyword evidence="9" id="KW-0106">Calcium</keyword>
<organism evidence="13 14">
    <name type="scientific">Neobacillus pocheonensis</name>
    <dbReference type="NCBI Taxonomy" id="363869"/>
    <lineage>
        <taxon>Bacteria</taxon>
        <taxon>Bacillati</taxon>
        <taxon>Bacillota</taxon>
        <taxon>Bacilli</taxon>
        <taxon>Bacillales</taxon>
        <taxon>Bacillaceae</taxon>
        <taxon>Neobacillus</taxon>
    </lineage>
</organism>
<evidence type="ECO:0000259" key="12">
    <source>
        <dbReference type="Pfam" id="PF00082"/>
    </source>
</evidence>
<dbReference type="InterPro" id="IPR000209">
    <property type="entry name" value="Peptidase_S8/S53_dom"/>
</dbReference>
<evidence type="ECO:0000256" key="1">
    <source>
        <dbReference type="ARBA" id="ARBA00001913"/>
    </source>
</evidence>
<keyword evidence="8 10" id="KW-0720">Serine protease</keyword>
<feature type="active site" description="Charge relay system" evidence="10">
    <location>
        <position position="184"/>
    </location>
</feature>
<dbReference type="Gene3D" id="3.40.50.200">
    <property type="entry name" value="Peptidase S8/S53 domain"/>
    <property type="match status" value="1"/>
</dbReference>
<dbReference type="SUPFAM" id="SSF52743">
    <property type="entry name" value="Subtilisin-like"/>
    <property type="match status" value="1"/>
</dbReference>
<gene>
    <name evidence="13" type="ORF">NDK43_22330</name>
</gene>
<dbReference type="PRINTS" id="PR00723">
    <property type="entry name" value="SUBTILISIN"/>
</dbReference>
<evidence type="ECO:0000256" key="5">
    <source>
        <dbReference type="ARBA" id="ARBA00022670"/>
    </source>
</evidence>
<dbReference type="PROSITE" id="PS51892">
    <property type="entry name" value="SUBTILASE"/>
    <property type="match status" value="1"/>
</dbReference>
<feature type="domain" description="Peptidase S8/S53" evidence="12">
    <location>
        <begin position="145"/>
        <end position="381"/>
    </location>
</feature>
<evidence type="ECO:0000256" key="4">
    <source>
        <dbReference type="ARBA" id="ARBA00022525"/>
    </source>
</evidence>
<reference evidence="13 14" key="1">
    <citation type="submission" date="2022-06" db="EMBL/GenBank/DDBJ databases">
        <authorList>
            <person name="Jeon C.O."/>
        </authorList>
    </citation>
    <scope>NUCLEOTIDE SEQUENCE [LARGE SCALE GENOMIC DNA]</scope>
    <source>
        <strain evidence="13 14">KCTC 13943</strain>
    </source>
</reference>
<dbReference type="InterPro" id="IPR023828">
    <property type="entry name" value="Peptidase_S8_Ser-AS"/>
</dbReference>
<comment type="similarity">
    <text evidence="3 10 11">Belongs to the peptidase S8 family.</text>
</comment>
<dbReference type="Pfam" id="PF00082">
    <property type="entry name" value="Peptidase_S8"/>
    <property type="match status" value="1"/>
</dbReference>
<dbReference type="InterPro" id="IPR037045">
    <property type="entry name" value="S8pro/Inhibitor_I9_sf"/>
</dbReference>
<dbReference type="InterPro" id="IPR022398">
    <property type="entry name" value="Peptidase_S8_His-AS"/>
</dbReference>
<name>A0ABT0WEV7_9BACI</name>
<dbReference type="InterPro" id="IPR036852">
    <property type="entry name" value="Peptidase_S8/S53_dom_sf"/>
</dbReference>
<evidence type="ECO:0000256" key="6">
    <source>
        <dbReference type="ARBA" id="ARBA00022723"/>
    </source>
</evidence>
<dbReference type="PROSITE" id="PS00137">
    <property type="entry name" value="SUBTILASE_HIS"/>
    <property type="match status" value="1"/>
</dbReference>
<accession>A0ABT0WEV7</accession>
<evidence type="ECO:0000256" key="3">
    <source>
        <dbReference type="ARBA" id="ARBA00011073"/>
    </source>
</evidence>
<dbReference type="InterPro" id="IPR015500">
    <property type="entry name" value="Peptidase_S8_subtilisin-rel"/>
</dbReference>
<keyword evidence="14" id="KW-1185">Reference proteome</keyword>
<comment type="caution">
    <text evidence="13">The sequence shown here is derived from an EMBL/GenBank/DDBJ whole genome shotgun (WGS) entry which is preliminary data.</text>
</comment>
<feature type="active site" description="Charge relay system" evidence="10">
    <location>
        <position position="154"/>
    </location>
</feature>
<keyword evidence="7 10" id="KW-0378">Hydrolase</keyword>
<sequence>MKRKNLVKVVVSVLGLFVLLNTGNYFPIKAKAEGNDLQQVLVMYKNTKGKEAVLNISKKVEKHFDSVSTVSVILNQKSINNLVDNPNIADVEPNTRFKVSDNQILKPLKISSVSLGSTSTIPVEESQWDLHASKAPLAWHEGITGKGVKVAIIDTGIAPHPDLNIAGGVSTVSYTKSYTDDNGHGTHVAGIVGAKLNGRGMVGIAPDVQLFAVKSLDNKGEGNLSDVITGIDWAIANHMNIINLSLSTTVDSPLLHNVVDKAYNNGVLVVSASGNSGNVQGTGDNVTYPAKYPHVLSVSAVNSQMVRASFSSTGKIDFSADGVNVLSTYLNGMYAIGSGTSQAAPHVTGLLALLKQKYPSKTNEQLVAILKSYSRALGVAALYGDGFAQYQTITPKSTIITAPTGTAKTKMIQAQFNVVLAKVKLYVEIAERYKTRVSINNAQKYIDALPVSEEKAVFQNRLNVLKGIVKSASTHHGNKPYNNQ</sequence>
<dbReference type="InterPro" id="IPR050131">
    <property type="entry name" value="Peptidase_S8_subtilisin-like"/>
</dbReference>
<proteinExistence type="inferred from homology"/>
<comment type="cofactor">
    <cofactor evidence="1">
        <name>Ca(2+)</name>
        <dbReference type="ChEBI" id="CHEBI:29108"/>
    </cofactor>
</comment>
<keyword evidence="4" id="KW-0964">Secreted</keyword>
<keyword evidence="5 10" id="KW-0645">Protease</keyword>
<dbReference type="Proteomes" id="UP001523262">
    <property type="component" value="Unassembled WGS sequence"/>
</dbReference>
<dbReference type="PROSITE" id="PS00136">
    <property type="entry name" value="SUBTILASE_ASP"/>
    <property type="match status" value="1"/>
</dbReference>
<evidence type="ECO:0000256" key="2">
    <source>
        <dbReference type="ARBA" id="ARBA00004613"/>
    </source>
</evidence>
<dbReference type="EMBL" id="JAMQCR010000002">
    <property type="protein sequence ID" value="MCM2534575.1"/>
    <property type="molecule type" value="Genomic_DNA"/>
</dbReference>
<keyword evidence="6" id="KW-0479">Metal-binding</keyword>
<dbReference type="PROSITE" id="PS00138">
    <property type="entry name" value="SUBTILASE_SER"/>
    <property type="match status" value="1"/>
</dbReference>
<feature type="active site" description="Charge relay system" evidence="10">
    <location>
        <position position="341"/>
    </location>
</feature>
<dbReference type="PANTHER" id="PTHR43806">
    <property type="entry name" value="PEPTIDASE S8"/>
    <property type="match status" value="1"/>
</dbReference>
<protein>
    <submittedName>
        <fullName evidence="13">S8 family peptidase</fullName>
    </submittedName>
</protein>
<comment type="subcellular location">
    <subcellularLocation>
        <location evidence="2">Secreted</location>
    </subcellularLocation>
</comment>
<evidence type="ECO:0000256" key="10">
    <source>
        <dbReference type="PROSITE-ProRule" id="PRU01240"/>
    </source>
</evidence>
<dbReference type="PANTHER" id="PTHR43806:SF11">
    <property type="entry name" value="CEREVISIN-RELATED"/>
    <property type="match status" value="1"/>
</dbReference>
<evidence type="ECO:0000256" key="9">
    <source>
        <dbReference type="ARBA" id="ARBA00022837"/>
    </source>
</evidence>
<evidence type="ECO:0000256" key="8">
    <source>
        <dbReference type="ARBA" id="ARBA00022825"/>
    </source>
</evidence>
<evidence type="ECO:0000313" key="13">
    <source>
        <dbReference type="EMBL" id="MCM2534575.1"/>
    </source>
</evidence>
<evidence type="ECO:0000256" key="11">
    <source>
        <dbReference type="RuleBase" id="RU003355"/>
    </source>
</evidence>
<dbReference type="CDD" id="cd07477">
    <property type="entry name" value="Peptidases_S8_Subtilisin_subset"/>
    <property type="match status" value="1"/>
</dbReference>
<dbReference type="Gene3D" id="3.30.70.80">
    <property type="entry name" value="Peptidase S8 propeptide/proteinase inhibitor I9"/>
    <property type="match status" value="1"/>
</dbReference>
<evidence type="ECO:0000256" key="7">
    <source>
        <dbReference type="ARBA" id="ARBA00022801"/>
    </source>
</evidence>
<dbReference type="InterPro" id="IPR023827">
    <property type="entry name" value="Peptidase_S8_Asp-AS"/>
</dbReference>
<evidence type="ECO:0000313" key="14">
    <source>
        <dbReference type="Proteomes" id="UP001523262"/>
    </source>
</evidence>
<dbReference type="InterPro" id="IPR034202">
    <property type="entry name" value="Subtilisin_Carlsberg-like"/>
</dbReference>